<dbReference type="Proteomes" id="UP000019478">
    <property type="component" value="Unassembled WGS sequence"/>
</dbReference>
<accession>W9YAT9</accession>
<organism evidence="3 4">
    <name type="scientific">Capronia epimyces CBS 606.96</name>
    <dbReference type="NCBI Taxonomy" id="1182542"/>
    <lineage>
        <taxon>Eukaryota</taxon>
        <taxon>Fungi</taxon>
        <taxon>Dikarya</taxon>
        <taxon>Ascomycota</taxon>
        <taxon>Pezizomycotina</taxon>
        <taxon>Eurotiomycetes</taxon>
        <taxon>Chaetothyriomycetidae</taxon>
        <taxon>Chaetothyriales</taxon>
        <taxon>Herpotrichiellaceae</taxon>
        <taxon>Capronia</taxon>
    </lineage>
</organism>
<dbReference type="AlphaFoldDB" id="W9YAT9"/>
<evidence type="ECO:0000256" key="1">
    <source>
        <dbReference type="SAM" id="MobiDB-lite"/>
    </source>
</evidence>
<feature type="compositionally biased region" description="Basic and acidic residues" evidence="1">
    <location>
        <begin position="1"/>
        <end position="13"/>
    </location>
</feature>
<name>W9YAT9_9EURO</name>
<dbReference type="PANTHER" id="PTHR13847:SF213">
    <property type="entry name" value="DEPENDENT OXIDOREDUCTASE, PUTATIVE-RELATED"/>
    <property type="match status" value="1"/>
</dbReference>
<dbReference type="PANTHER" id="PTHR13847">
    <property type="entry name" value="SARCOSINE DEHYDROGENASE-RELATED"/>
    <property type="match status" value="1"/>
</dbReference>
<dbReference type="InterPro" id="IPR036188">
    <property type="entry name" value="FAD/NAD-bd_sf"/>
</dbReference>
<dbReference type="InterPro" id="IPR006076">
    <property type="entry name" value="FAD-dep_OxRdtase"/>
</dbReference>
<dbReference type="SUPFAM" id="SSF51905">
    <property type="entry name" value="FAD/NAD(P)-binding domain"/>
    <property type="match status" value="1"/>
</dbReference>
<feature type="domain" description="FAD dependent oxidoreductase" evidence="2">
    <location>
        <begin position="45"/>
        <end position="450"/>
    </location>
</feature>
<evidence type="ECO:0000259" key="2">
    <source>
        <dbReference type="Pfam" id="PF01266"/>
    </source>
</evidence>
<evidence type="ECO:0000313" key="3">
    <source>
        <dbReference type="EMBL" id="EXJ86775.1"/>
    </source>
</evidence>
<dbReference type="STRING" id="1182542.W9YAT9"/>
<dbReference type="HOGENOM" id="CLU_022730_2_1_1"/>
<evidence type="ECO:0000313" key="4">
    <source>
        <dbReference type="Proteomes" id="UP000019478"/>
    </source>
</evidence>
<feature type="region of interest" description="Disordered" evidence="1">
    <location>
        <begin position="1"/>
        <end position="27"/>
    </location>
</feature>
<dbReference type="OrthoDB" id="512662at2759"/>
<dbReference type="EMBL" id="AMGY01000003">
    <property type="protein sequence ID" value="EXJ86775.1"/>
    <property type="molecule type" value="Genomic_DNA"/>
</dbReference>
<dbReference type="Gene3D" id="3.50.50.60">
    <property type="entry name" value="FAD/NAD(P)-binding domain"/>
    <property type="match status" value="1"/>
</dbReference>
<dbReference type="eggNOG" id="ENOG502SK7Z">
    <property type="taxonomic scope" value="Eukaryota"/>
</dbReference>
<sequence length="491" mass="53612">MAELEAQARHDPQLPRPDPTESFWQIPPHPTLSEVQSERLPETTDIAIIGSGITGCSIATTLLEHSAQSLKIASVTVLEARTLTSGATGRNGGVLTSFVPGDYKVLSERFGHEQAVQIARYANRTLEKMHELGNSSDELKKASEVRRLLDVIGFEDDESFQAAVESWRLYEEHVPEERGKSRILSAEEVELEYGMRTAAGAIVWPNGAFWPYRLITSLWAQLYAQNRPRLSIETNTPVTLIAYDAGTNPTHPYILHTPRGLVRASKVIHATNGHAGHLLPKLRGSIFPVRGTMSTQKASPEFGRHGHRVSWSVINSGDFDVATNTIELGLYYGNQNPYTGDIFFGGEKAKIGELFVSDDSQVGAPCVEKLSTLLPSLFTRGWKDGATPDVVKVWSGIMGFTADRLPLVGCLPPCVTDRGQEGGEGEWIAAGFNGYGMPLCWSAGEAVAKMLLGINPDNLLPESFLATKERLQDSRRMATGPALQMLLGGHP</sequence>
<gene>
    <name evidence="3" type="ORF">A1O3_03729</name>
</gene>
<dbReference type="RefSeq" id="XP_007732054.1">
    <property type="nucleotide sequence ID" value="XM_007733864.1"/>
</dbReference>
<keyword evidence="4" id="KW-1185">Reference proteome</keyword>
<comment type="caution">
    <text evidence="3">The sequence shown here is derived from an EMBL/GenBank/DDBJ whole genome shotgun (WGS) entry which is preliminary data.</text>
</comment>
<dbReference type="Pfam" id="PF01266">
    <property type="entry name" value="DAO"/>
    <property type="match status" value="1"/>
</dbReference>
<dbReference type="GO" id="GO:0005737">
    <property type="term" value="C:cytoplasm"/>
    <property type="evidence" value="ECO:0007669"/>
    <property type="project" value="TreeGrafter"/>
</dbReference>
<protein>
    <recommendedName>
        <fullName evidence="2">FAD dependent oxidoreductase domain-containing protein</fullName>
    </recommendedName>
</protein>
<dbReference type="Gene3D" id="3.30.9.10">
    <property type="entry name" value="D-Amino Acid Oxidase, subunit A, domain 2"/>
    <property type="match status" value="1"/>
</dbReference>
<reference evidence="3 4" key="1">
    <citation type="submission" date="2013-03" db="EMBL/GenBank/DDBJ databases">
        <title>The Genome Sequence of Capronia epimyces CBS 606.96.</title>
        <authorList>
            <consortium name="The Broad Institute Genomics Platform"/>
            <person name="Cuomo C."/>
            <person name="de Hoog S."/>
            <person name="Gorbushina A."/>
            <person name="Walker B."/>
            <person name="Young S.K."/>
            <person name="Zeng Q."/>
            <person name="Gargeya S."/>
            <person name="Fitzgerald M."/>
            <person name="Haas B."/>
            <person name="Abouelleil A."/>
            <person name="Allen A.W."/>
            <person name="Alvarado L."/>
            <person name="Arachchi H.M."/>
            <person name="Berlin A.M."/>
            <person name="Chapman S.B."/>
            <person name="Gainer-Dewar J."/>
            <person name="Goldberg J."/>
            <person name="Griggs A."/>
            <person name="Gujja S."/>
            <person name="Hansen M."/>
            <person name="Howarth C."/>
            <person name="Imamovic A."/>
            <person name="Ireland A."/>
            <person name="Larimer J."/>
            <person name="McCowan C."/>
            <person name="Murphy C."/>
            <person name="Pearson M."/>
            <person name="Poon T.W."/>
            <person name="Priest M."/>
            <person name="Roberts A."/>
            <person name="Saif S."/>
            <person name="Shea T."/>
            <person name="Sisk P."/>
            <person name="Sykes S."/>
            <person name="Wortman J."/>
            <person name="Nusbaum C."/>
            <person name="Birren B."/>
        </authorList>
    </citation>
    <scope>NUCLEOTIDE SEQUENCE [LARGE SCALE GENOMIC DNA]</scope>
    <source>
        <strain evidence="3 4">CBS 606.96</strain>
    </source>
</reference>
<proteinExistence type="predicted"/>
<dbReference type="GeneID" id="19167854"/>